<dbReference type="EMBL" id="JACHWY010000001">
    <property type="protein sequence ID" value="MBB3047024.1"/>
    <property type="molecule type" value="Genomic_DNA"/>
</dbReference>
<dbReference type="NCBIfam" id="TIGR03619">
    <property type="entry name" value="F420_Rv2161c"/>
    <property type="match status" value="1"/>
</dbReference>
<reference evidence="3 4" key="1">
    <citation type="submission" date="2020-08" db="EMBL/GenBank/DDBJ databases">
        <title>Genomic Encyclopedia of Type Strains, Phase III (KMG-III): the genomes of soil and plant-associated and newly described type strains.</title>
        <authorList>
            <person name="Whitman W."/>
        </authorList>
    </citation>
    <scope>NUCLEOTIDE SEQUENCE [LARGE SCALE GENOMIC DNA]</scope>
    <source>
        <strain evidence="3 4">CECT 8654</strain>
    </source>
</reference>
<evidence type="ECO:0000313" key="3">
    <source>
        <dbReference type="EMBL" id="MBB3047024.1"/>
    </source>
</evidence>
<dbReference type="PANTHER" id="PTHR43244:SF1">
    <property type="entry name" value="5,10-METHYLENETETRAHYDROMETHANOPTERIN REDUCTASE"/>
    <property type="match status" value="1"/>
</dbReference>
<evidence type="ECO:0000256" key="1">
    <source>
        <dbReference type="ARBA" id="ARBA00023002"/>
    </source>
</evidence>
<protein>
    <submittedName>
        <fullName evidence="3">Putative F420-dependent oxidoreductase</fullName>
    </submittedName>
</protein>
<evidence type="ECO:0000259" key="2">
    <source>
        <dbReference type="Pfam" id="PF00296"/>
    </source>
</evidence>
<dbReference type="InterPro" id="IPR011251">
    <property type="entry name" value="Luciferase-like_dom"/>
</dbReference>
<keyword evidence="1" id="KW-0560">Oxidoreductase</keyword>
<dbReference type="RefSeq" id="WP_183409672.1">
    <property type="nucleotide sequence ID" value="NZ_JACHWY010000001.1"/>
</dbReference>
<dbReference type="AlphaFoldDB" id="A0A7W4W513"/>
<evidence type="ECO:0000313" key="4">
    <source>
        <dbReference type="Proteomes" id="UP000537130"/>
    </source>
</evidence>
<dbReference type="Gene3D" id="3.20.20.30">
    <property type="entry name" value="Luciferase-like domain"/>
    <property type="match status" value="1"/>
</dbReference>
<dbReference type="SUPFAM" id="SSF51679">
    <property type="entry name" value="Bacterial luciferase-like"/>
    <property type="match status" value="1"/>
</dbReference>
<gene>
    <name evidence="3" type="ORF">FHR99_001260</name>
</gene>
<dbReference type="Proteomes" id="UP000537130">
    <property type="component" value="Unassembled WGS sequence"/>
</dbReference>
<proteinExistence type="predicted"/>
<dbReference type="InterPro" id="IPR019921">
    <property type="entry name" value="Lucif-like_OxRdtase_Rv2161c"/>
</dbReference>
<dbReference type="InterPro" id="IPR036661">
    <property type="entry name" value="Luciferase-like_sf"/>
</dbReference>
<organism evidence="3 4">
    <name type="scientific">Litorivivens lipolytica</name>
    <dbReference type="NCBI Taxonomy" id="1524264"/>
    <lineage>
        <taxon>Bacteria</taxon>
        <taxon>Pseudomonadati</taxon>
        <taxon>Pseudomonadota</taxon>
        <taxon>Gammaproteobacteria</taxon>
        <taxon>Litorivivens</taxon>
    </lineage>
</organism>
<sequence length="287" mass="32066">MNLGFSSMNTAHDPDPITLAKLLEELGYDSLWYGEHSHIPCSRKTPYPAGGDMPAPYRQMMDPYVSLMAAASVTKKLKVGTGIALLMERDVFSQAKTIATLDHLSNGRVIIGTGVGWNEEEFVNVNPHPWNKRYTVMRETVEAMRALWQQDEASYQGEYVKFDPVWSAPKPVQAGGPKIIFGAMGPLGVKHAAKWADGWFPVDVALPNIETAVSEFKQMVEDNGRDPNSVEITLQVMDSPTPDKLKRFRDLGFDRCNIGVSMDMWDKPEQFIPMIESFADVIPELKS</sequence>
<dbReference type="GO" id="GO:0016705">
    <property type="term" value="F:oxidoreductase activity, acting on paired donors, with incorporation or reduction of molecular oxygen"/>
    <property type="evidence" value="ECO:0007669"/>
    <property type="project" value="InterPro"/>
</dbReference>
<dbReference type="PANTHER" id="PTHR43244">
    <property type="match status" value="1"/>
</dbReference>
<comment type="caution">
    <text evidence="3">The sequence shown here is derived from an EMBL/GenBank/DDBJ whole genome shotgun (WGS) entry which is preliminary data.</text>
</comment>
<keyword evidence="4" id="KW-1185">Reference proteome</keyword>
<name>A0A7W4W513_9GAMM</name>
<dbReference type="InterPro" id="IPR050564">
    <property type="entry name" value="F420-G6PD/mer"/>
</dbReference>
<feature type="domain" description="Luciferase-like" evidence="2">
    <location>
        <begin position="18"/>
        <end position="236"/>
    </location>
</feature>
<accession>A0A7W4W513</accession>
<dbReference type="Pfam" id="PF00296">
    <property type="entry name" value="Bac_luciferase"/>
    <property type="match status" value="1"/>
</dbReference>